<dbReference type="Pfam" id="PF13578">
    <property type="entry name" value="Methyltransf_24"/>
    <property type="match status" value="1"/>
</dbReference>
<dbReference type="SUPFAM" id="SSF53335">
    <property type="entry name" value="S-adenosyl-L-methionine-dependent methyltransferases"/>
    <property type="match status" value="1"/>
</dbReference>
<keyword evidence="3" id="KW-0949">S-adenosyl-L-methionine</keyword>
<keyword evidence="1 5" id="KW-0489">Methyltransferase</keyword>
<gene>
    <name evidence="5" type="ORF">GII31_21005</name>
</gene>
<sequence length="220" mass="23592">MISTLHSGPVADAIERLYAAAQSGPRPGPRRAPGDRETERERSVAERAADAADAFMAISPDTGRLLYSFIRAAKPPTVVEFGMSYGISTLFLAAAVRDNNFGRIYTTELSEKKIAAAQKTFIDAGVGDLITVLAGDARDTLTDIEGQVGVVLLDGWKELYLPVITLLESRMPTGAVVVADNAESPDMAPYLDYVRDPANGYVSVNIAGKRNDTVEISSRV</sequence>
<keyword evidence="2" id="KW-0808">Transferase</keyword>
<evidence type="ECO:0000256" key="4">
    <source>
        <dbReference type="SAM" id="MobiDB-lite"/>
    </source>
</evidence>
<dbReference type="Gene3D" id="3.40.50.150">
    <property type="entry name" value="Vaccinia Virus protein VP39"/>
    <property type="match status" value="1"/>
</dbReference>
<dbReference type="InterPro" id="IPR002935">
    <property type="entry name" value="SAM_O-MeTrfase"/>
</dbReference>
<dbReference type="Proteomes" id="UP001059836">
    <property type="component" value="Chromosome"/>
</dbReference>
<dbReference type="PROSITE" id="PS51682">
    <property type="entry name" value="SAM_OMT_I"/>
    <property type="match status" value="1"/>
</dbReference>
<evidence type="ECO:0000313" key="6">
    <source>
        <dbReference type="Proteomes" id="UP001059836"/>
    </source>
</evidence>
<proteinExistence type="predicted"/>
<dbReference type="PANTHER" id="PTHR43167">
    <property type="entry name" value="PUTATIVE (AFU_ORTHOLOGUE AFUA_6G01830)-RELATED"/>
    <property type="match status" value="1"/>
</dbReference>
<reference evidence="5" key="1">
    <citation type="journal article" date="2021" name="Nat. Microbiol.">
        <title>Cocultivation of an ultrasmall environmental parasitic bacterium with lytic ability against bacteria associated with wastewater foams.</title>
        <authorList>
            <person name="Batinovic S."/>
            <person name="Rose J.J.A."/>
            <person name="Ratcliffe J."/>
            <person name="Seviour R.J."/>
            <person name="Petrovski S."/>
        </authorList>
    </citation>
    <scope>NUCLEOTIDE SEQUENCE</scope>
    <source>
        <strain evidence="5">CON9</strain>
    </source>
</reference>
<evidence type="ECO:0000256" key="1">
    <source>
        <dbReference type="ARBA" id="ARBA00022603"/>
    </source>
</evidence>
<evidence type="ECO:0000313" key="5">
    <source>
        <dbReference type="EMBL" id="QHN37007.1"/>
    </source>
</evidence>
<dbReference type="PANTHER" id="PTHR43167:SF1">
    <property type="entry name" value="PUTATIVE (AFU_ORTHOLOGUE AFUA_6G01830)-RELATED"/>
    <property type="match status" value="1"/>
</dbReference>
<accession>A0ABX6IMP3</accession>
<feature type="region of interest" description="Disordered" evidence="4">
    <location>
        <begin position="21"/>
        <end position="41"/>
    </location>
</feature>
<dbReference type="InterPro" id="IPR029063">
    <property type="entry name" value="SAM-dependent_MTases_sf"/>
</dbReference>
<dbReference type="EMBL" id="CP045809">
    <property type="protein sequence ID" value="QHN37007.1"/>
    <property type="molecule type" value="Genomic_DNA"/>
</dbReference>
<dbReference type="GO" id="GO:0032259">
    <property type="term" value="P:methylation"/>
    <property type="evidence" value="ECO:0007669"/>
    <property type="project" value="UniProtKB-KW"/>
</dbReference>
<dbReference type="GO" id="GO:0008168">
    <property type="term" value="F:methyltransferase activity"/>
    <property type="evidence" value="ECO:0007669"/>
    <property type="project" value="UniProtKB-KW"/>
</dbReference>
<keyword evidence="6" id="KW-1185">Reference proteome</keyword>
<dbReference type="RefSeq" id="WP_213245274.1">
    <property type="nucleotide sequence ID" value="NZ_CP045806.1"/>
</dbReference>
<organism evidence="5 6">
    <name type="scientific">Gordonia pseudamarae</name>
    <dbReference type="NCBI Taxonomy" id="2831662"/>
    <lineage>
        <taxon>Bacteria</taxon>
        <taxon>Bacillati</taxon>
        <taxon>Actinomycetota</taxon>
        <taxon>Actinomycetes</taxon>
        <taxon>Mycobacteriales</taxon>
        <taxon>Gordoniaceae</taxon>
        <taxon>Gordonia</taxon>
    </lineage>
</organism>
<evidence type="ECO:0000256" key="3">
    <source>
        <dbReference type="ARBA" id="ARBA00022691"/>
    </source>
</evidence>
<evidence type="ECO:0000256" key="2">
    <source>
        <dbReference type="ARBA" id="ARBA00022679"/>
    </source>
</evidence>
<dbReference type="CDD" id="cd02440">
    <property type="entry name" value="AdoMet_MTases"/>
    <property type="match status" value="1"/>
</dbReference>
<name>A0ABX6IMP3_9ACTN</name>
<feature type="compositionally biased region" description="Basic and acidic residues" evidence="4">
    <location>
        <begin position="32"/>
        <end position="41"/>
    </location>
</feature>
<protein>
    <submittedName>
        <fullName evidence="5">Methyltransferase</fullName>
    </submittedName>
</protein>